<dbReference type="NCBIfam" id="TIGR02032">
    <property type="entry name" value="GG-red-SF"/>
    <property type="match status" value="1"/>
</dbReference>
<evidence type="ECO:0000313" key="1">
    <source>
        <dbReference type="EMBL" id="PWB86571.1"/>
    </source>
</evidence>
<gene>
    <name evidence="1" type="primary">kmo</name>
    <name evidence="1" type="ORF">MBBWO_02820</name>
</gene>
<keyword evidence="2" id="KW-1185">Reference proteome</keyword>
<evidence type="ECO:0000313" key="2">
    <source>
        <dbReference type="Proteomes" id="UP000245577"/>
    </source>
</evidence>
<dbReference type="PANTHER" id="PTHR42685:SF22">
    <property type="entry name" value="CONDITIONED MEDIUM FACTOR RECEPTOR 1"/>
    <property type="match status" value="1"/>
</dbReference>
<proteinExistence type="predicted"/>
<dbReference type="SUPFAM" id="SSF51905">
    <property type="entry name" value="FAD/NAD(P)-binding domain"/>
    <property type="match status" value="1"/>
</dbReference>
<dbReference type="PRINTS" id="PR00420">
    <property type="entry name" value="RNGMNOXGNASE"/>
</dbReference>
<dbReference type="RefSeq" id="WP_116669113.1">
    <property type="nucleotide sequence ID" value="NZ_MZGU01000003.1"/>
</dbReference>
<protein>
    <submittedName>
        <fullName evidence="1">Kynurenine 3-monooxygenase</fullName>
        <ecNumber evidence="1">1.14.13.9</ecNumber>
    </submittedName>
</protein>
<dbReference type="InterPro" id="IPR050407">
    <property type="entry name" value="Geranylgeranyl_reductase"/>
</dbReference>
<organism evidence="1 2">
    <name type="scientific">Methanobrevibacter woesei</name>
    <dbReference type="NCBI Taxonomy" id="190976"/>
    <lineage>
        <taxon>Archaea</taxon>
        <taxon>Methanobacteriati</taxon>
        <taxon>Methanobacteriota</taxon>
        <taxon>Methanomada group</taxon>
        <taxon>Methanobacteria</taxon>
        <taxon>Methanobacteriales</taxon>
        <taxon>Methanobacteriaceae</taxon>
        <taxon>Methanobrevibacter</taxon>
    </lineage>
</organism>
<dbReference type="EMBL" id="MZGU01000003">
    <property type="protein sequence ID" value="PWB86571.1"/>
    <property type="molecule type" value="Genomic_DNA"/>
</dbReference>
<comment type="caution">
    <text evidence="1">The sequence shown here is derived from an EMBL/GenBank/DDBJ whole genome shotgun (WGS) entry which is preliminary data.</text>
</comment>
<dbReference type="GO" id="GO:0016628">
    <property type="term" value="F:oxidoreductase activity, acting on the CH-CH group of donors, NAD or NADP as acceptor"/>
    <property type="evidence" value="ECO:0007669"/>
    <property type="project" value="InterPro"/>
</dbReference>
<name>A0A2U1S8D9_9EURY</name>
<dbReference type="Proteomes" id="UP000245577">
    <property type="component" value="Unassembled WGS sequence"/>
</dbReference>
<accession>A0A2U1S8D9</accession>
<dbReference type="InterPro" id="IPR036188">
    <property type="entry name" value="FAD/NAD-bd_sf"/>
</dbReference>
<dbReference type="OrthoDB" id="46008at2157"/>
<sequence>MDFDIAIVGAGPIGSTLAYYLSSNNNLKICIIDKKKNIGYPLQCAGIVNRAIINFNEIPEELIINKVKGAYLHTDNNILKVQKEEDAAYVIDRVAYDQFLFKRAINNGVQFINQKVTGVDLDNGIITFANNERISSKIVVGADGYKSEVSKSFGNAPETFNASQLLVKISDEAINSYRQANNEDFSDYVDTYVHQDIFPGFLWIIPTEDNLFRIGLFSNHDYKQQNQILNSFLENNFKNKDISLLEKYKGAIPIFSQNHKLVEKRGILVGDAACEIKPTTGGGLILGFDACKIASDIIIKAINQDNIDLLKEYPKKFYKKYLKELKYQFKVQKTLNIFSNEDLDYFFIKLKENNCEQLISKYGDMDNQSVLVKEIIKRGLLFKIIPSFFIKKVSKIFGF</sequence>
<keyword evidence="1" id="KW-0503">Monooxygenase</keyword>
<dbReference type="Gene3D" id="3.50.50.60">
    <property type="entry name" value="FAD/NAD(P)-binding domain"/>
    <property type="match status" value="1"/>
</dbReference>
<dbReference type="EC" id="1.14.13.9" evidence="1"/>
<dbReference type="PANTHER" id="PTHR42685">
    <property type="entry name" value="GERANYLGERANYL DIPHOSPHATE REDUCTASE"/>
    <property type="match status" value="1"/>
</dbReference>
<dbReference type="Pfam" id="PF05834">
    <property type="entry name" value="Lycopene_cycl"/>
    <property type="match status" value="1"/>
</dbReference>
<dbReference type="InterPro" id="IPR011777">
    <property type="entry name" value="Geranylgeranyl_Rdtase_fam"/>
</dbReference>
<dbReference type="AlphaFoldDB" id="A0A2U1S8D9"/>
<keyword evidence="1" id="KW-0560">Oxidoreductase</keyword>
<reference evidence="1 2" key="1">
    <citation type="submission" date="2017-03" db="EMBL/GenBank/DDBJ databases">
        <title>Genome sequence of Methanobrevibacter wosei.</title>
        <authorList>
            <person name="Poehlein A."/>
            <person name="Seedorf H."/>
            <person name="Daniel R."/>
        </authorList>
    </citation>
    <scope>NUCLEOTIDE SEQUENCE [LARGE SCALE GENOMIC DNA]</scope>
    <source>
        <strain evidence="1 2">DSM 11979</strain>
    </source>
</reference>
<dbReference type="GO" id="GO:0004502">
    <property type="term" value="F:kynurenine 3-monooxygenase activity"/>
    <property type="evidence" value="ECO:0007669"/>
    <property type="project" value="UniProtKB-EC"/>
</dbReference>